<dbReference type="STRING" id="51028.A0A0N4UYE3"/>
<evidence type="ECO:0000256" key="12">
    <source>
        <dbReference type="ARBA" id="ARBA00047784"/>
    </source>
</evidence>
<feature type="domain" description="SET" evidence="13">
    <location>
        <begin position="57"/>
        <end position="179"/>
    </location>
</feature>
<comment type="catalytic activity">
    <reaction evidence="12">
        <text>L-lysyl(20)-[histone H4] + S-adenosyl-L-methionine = N(6)-methyl-L-lysyl(20)-[histone H4] + S-adenosyl-L-homocysteine + H(+)</text>
        <dbReference type="Rhea" id="RHEA:60344"/>
        <dbReference type="Rhea" id="RHEA-COMP:15554"/>
        <dbReference type="Rhea" id="RHEA-COMP:15555"/>
        <dbReference type="ChEBI" id="CHEBI:15378"/>
        <dbReference type="ChEBI" id="CHEBI:29969"/>
        <dbReference type="ChEBI" id="CHEBI:57856"/>
        <dbReference type="ChEBI" id="CHEBI:59789"/>
        <dbReference type="ChEBI" id="CHEBI:61929"/>
        <dbReference type="EC" id="2.1.1.361"/>
    </reaction>
</comment>
<evidence type="ECO:0000313" key="16">
    <source>
        <dbReference type="WBParaSite" id="EVEC_0000259601-mRNA-1"/>
    </source>
</evidence>
<evidence type="ECO:0000256" key="10">
    <source>
        <dbReference type="ARBA" id="ARBA00023163"/>
    </source>
</evidence>
<evidence type="ECO:0000256" key="6">
    <source>
        <dbReference type="ARBA" id="ARBA00022679"/>
    </source>
</evidence>
<gene>
    <name evidence="14" type="ORF">EVEC_LOCUS2304</name>
</gene>
<dbReference type="PROSITE" id="PS50280">
    <property type="entry name" value="SET"/>
    <property type="match status" value="1"/>
</dbReference>
<dbReference type="SUPFAM" id="SSF82199">
    <property type="entry name" value="SET domain"/>
    <property type="match status" value="1"/>
</dbReference>
<dbReference type="InterPro" id="IPR051760">
    <property type="entry name" value="KMT5A"/>
</dbReference>
<keyword evidence="5" id="KW-0489">Methyltransferase</keyword>
<evidence type="ECO:0000256" key="3">
    <source>
        <dbReference type="ARBA" id="ARBA00012187"/>
    </source>
</evidence>
<keyword evidence="6" id="KW-0808">Transferase</keyword>
<dbReference type="GO" id="GO:0006357">
    <property type="term" value="P:regulation of transcription by RNA polymerase II"/>
    <property type="evidence" value="ECO:0007669"/>
    <property type="project" value="TreeGrafter"/>
</dbReference>
<accession>A0A0N4UYE3</accession>
<keyword evidence="11" id="KW-0539">Nucleus</keyword>
<evidence type="ECO:0000256" key="11">
    <source>
        <dbReference type="ARBA" id="ARBA00023242"/>
    </source>
</evidence>
<name>A0A0N4UYE3_ENTVE</name>
<dbReference type="InterPro" id="IPR047266">
    <property type="entry name" value="KMT5A-like_SET"/>
</dbReference>
<protein>
    <recommendedName>
        <fullName evidence="3">[histone H4]-lysine(20) N-methyltransferase</fullName>
        <ecNumber evidence="3">2.1.1.361</ecNumber>
    </recommendedName>
</protein>
<evidence type="ECO:0000256" key="7">
    <source>
        <dbReference type="ARBA" id="ARBA00022691"/>
    </source>
</evidence>
<dbReference type="EMBL" id="UXUI01007355">
    <property type="protein sequence ID" value="VDD87161.1"/>
    <property type="molecule type" value="Genomic_DNA"/>
</dbReference>
<dbReference type="PROSITE" id="PS51571">
    <property type="entry name" value="SAM_MT43_PR_SET"/>
    <property type="match status" value="1"/>
</dbReference>
<dbReference type="InterPro" id="IPR046341">
    <property type="entry name" value="SET_dom_sf"/>
</dbReference>
<dbReference type="Proteomes" id="UP000274131">
    <property type="component" value="Unassembled WGS sequence"/>
</dbReference>
<evidence type="ECO:0000256" key="5">
    <source>
        <dbReference type="ARBA" id="ARBA00022603"/>
    </source>
</evidence>
<dbReference type="CDD" id="cd10528">
    <property type="entry name" value="SET_SETD8"/>
    <property type="match status" value="1"/>
</dbReference>
<evidence type="ECO:0000256" key="4">
    <source>
        <dbReference type="ARBA" id="ARBA00022454"/>
    </source>
</evidence>
<dbReference type="GO" id="GO:0140944">
    <property type="term" value="F:histone H4K20 monomethyltransferase activity"/>
    <property type="evidence" value="ECO:0007669"/>
    <property type="project" value="UniProtKB-EC"/>
</dbReference>
<comment type="subcellular location">
    <subcellularLocation>
        <location evidence="2">Chromosome</location>
    </subcellularLocation>
    <subcellularLocation>
        <location evidence="1">Nucleus</location>
    </subcellularLocation>
</comment>
<dbReference type="SMART" id="SM00317">
    <property type="entry name" value="SET"/>
    <property type="match status" value="1"/>
</dbReference>
<dbReference type="GO" id="GO:0043516">
    <property type="term" value="P:regulation of DNA damage response, signal transduction by p53 class mediator"/>
    <property type="evidence" value="ECO:0007669"/>
    <property type="project" value="TreeGrafter"/>
</dbReference>
<dbReference type="OrthoDB" id="5560686at2759"/>
<evidence type="ECO:0000256" key="9">
    <source>
        <dbReference type="ARBA" id="ARBA00023015"/>
    </source>
</evidence>
<keyword evidence="7" id="KW-0949">S-adenosyl-L-methionine</keyword>
<proteinExistence type="predicted"/>
<evidence type="ECO:0000259" key="13">
    <source>
        <dbReference type="PROSITE" id="PS50280"/>
    </source>
</evidence>
<dbReference type="EC" id="2.1.1.361" evidence="3"/>
<dbReference type="GO" id="GO:0005634">
    <property type="term" value="C:nucleus"/>
    <property type="evidence" value="ECO:0007669"/>
    <property type="project" value="UniProtKB-SubCell"/>
</dbReference>
<evidence type="ECO:0000256" key="1">
    <source>
        <dbReference type="ARBA" id="ARBA00004123"/>
    </source>
</evidence>
<evidence type="ECO:0000313" key="14">
    <source>
        <dbReference type="EMBL" id="VDD87161.1"/>
    </source>
</evidence>
<dbReference type="AlphaFoldDB" id="A0A0N4UYE3"/>
<dbReference type="InterPro" id="IPR001214">
    <property type="entry name" value="SET_dom"/>
</dbReference>
<dbReference type="Gene3D" id="2.170.270.10">
    <property type="entry name" value="SET domain"/>
    <property type="match status" value="1"/>
</dbReference>
<organism evidence="16">
    <name type="scientific">Enterobius vermicularis</name>
    <name type="common">Human pinworm</name>
    <dbReference type="NCBI Taxonomy" id="51028"/>
    <lineage>
        <taxon>Eukaryota</taxon>
        <taxon>Metazoa</taxon>
        <taxon>Ecdysozoa</taxon>
        <taxon>Nematoda</taxon>
        <taxon>Chromadorea</taxon>
        <taxon>Rhabditida</taxon>
        <taxon>Spirurina</taxon>
        <taxon>Oxyuridomorpha</taxon>
        <taxon>Oxyuroidea</taxon>
        <taxon>Oxyuridae</taxon>
        <taxon>Enterobius</taxon>
    </lineage>
</organism>
<evidence type="ECO:0000256" key="8">
    <source>
        <dbReference type="ARBA" id="ARBA00022853"/>
    </source>
</evidence>
<dbReference type="PANTHER" id="PTHR46167">
    <property type="entry name" value="N-LYSINE METHYLTRANSFERASE KMT5A"/>
    <property type="match status" value="1"/>
</dbReference>
<dbReference type="Pfam" id="PF00856">
    <property type="entry name" value="SET"/>
    <property type="match status" value="1"/>
</dbReference>
<reference evidence="14 15" key="2">
    <citation type="submission" date="2018-10" db="EMBL/GenBank/DDBJ databases">
        <authorList>
            <consortium name="Pathogen Informatics"/>
        </authorList>
    </citation>
    <scope>NUCLEOTIDE SEQUENCE [LARGE SCALE GENOMIC DNA]</scope>
</reference>
<dbReference type="GO" id="GO:0032259">
    <property type="term" value="P:methylation"/>
    <property type="evidence" value="ECO:0007669"/>
    <property type="project" value="UniProtKB-KW"/>
</dbReference>
<sequence length="195" mass="22481">LLGIHFRSKDVPPVSTNNTKITDFFNVRRSHRKTSKQIEMEVRSALESAILLSSNEKFLEIYECKEKGRGIRSLKDFQKNDFVIEYKGELIDSGTARAREKKYAEDSSIGSFMYFFNYGNKHYCVDATEETVYKGRLINHSVLHPNLKTKIVEIKGTVHLILVAKRDIKEGEELLYDYGDRTPLTVANNPWLLNS</sequence>
<keyword evidence="15" id="KW-1185">Reference proteome</keyword>
<evidence type="ECO:0000256" key="2">
    <source>
        <dbReference type="ARBA" id="ARBA00004286"/>
    </source>
</evidence>
<evidence type="ECO:0000313" key="15">
    <source>
        <dbReference type="Proteomes" id="UP000274131"/>
    </source>
</evidence>
<dbReference type="InterPro" id="IPR016858">
    <property type="entry name" value="KMT5A-like"/>
</dbReference>
<dbReference type="WBParaSite" id="EVEC_0000259601-mRNA-1">
    <property type="protein sequence ID" value="EVEC_0000259601-mRNA-1"/>
    <property type="gene ID" value="EVEC_0000259601"/>
</dbReference>
<reference evidence="16" key="1">
    <citation type="submission" date="2017-02" db="UniProtKB">
        <authorList>
            <consortium name="WormBaseParasite"/>
        </authorList>
    </citation>
    <scope>IDENTIFICATION</scope>
</reference>
<keyword evidence="9" id="KW-0805">Transcription regulation</keyword>
<dbReference type="PANTHER" id="PTHR46167:SF1">
    <property type="entry name" value="N-LYSINE METHYLTRANSFERASE KMT5A"/>
    <property type="match status" value="1"/>
</dbReference>
<keyword evidence="4" id="KW-0158">Chromosome</keyword>
<keyword evidence="8" id="KW-0156">Chromatin regulator</keyword>
<keyword evidence="10" id="KW-0804">Transcription</keyword>
<dbReference type="GO" id="GO:0005700">
    <property type="term" value="C:polytene chromosome"/>
    <property type="evidence" value="ECO:0007669"/>
    <property type="project" value="TreeGrafter"/>
</dbReference>